<evidence type="ECO:0000256" key="2">
    <source>
        <dbReference type="ARBA" id="ARBA00022692"/>
    </source>
</evidence>
<feature type="region of interest" description="Disordered" evidence="7">
    <location>
        <begin position="128"/>
        <end position="194"/>
    </location>
</feature>
<keyword evidence="2" id="KW-0812">Transmembrane</keyword>
<keyword evidence="6" id="KW-0325">Glycoprotein</keyword>
<organism evidence="8 9">
    <name type="scientific">Penstemon davidsonii</name>
    <dbReference type="NCBI Taxonomy" id="160366"/>
    <lineage>
        <taxon>Eukaryota</taxon>
        <taxon>Viridiplantae</taxon>
        <taxon>Streptophyta</taxon>
        <taxon>Embryophyta</taxon>
        <taxon>Tracheophyta</taxon>
        <taxon>Spermatophyta</taxon>
        <taxon>Magnoliopsida</taxon>
        <taxon>eudicotyledons</taxon>
        <taxon>Gunneridae</taxon>
        <taxon>Pentapetalae</taxon>
        <taxon>asterids</taxon>
        <taxon>lamiids</taxon>
        <taxon>Lamiales</taxon>
        <taxon>Plantaginaceae</taxon>
        <taxon>Cheloneae</taxon>
        <taxon>Penstemon</taxon>
    </lineage>
</organism>
<comment type="caution">
    <text evidence="8">The sequence shown here is derived from an EMBL/GenBank/DDBJ whole genome shotgun (WGS) entry which is preliminary data.</text>
</comment>
<dbReference type="EMBL" id="JAYDYQ010001088">
    <property type="protein sequence ID" value="KAK4487918.1"/>
    <property type="molecule type" value="Genomic_DNA"/>
</dbReference>
<keyword evidence="4" id="KW-1133">Transmembrane helix</keyword>
<evidence type="ECO:0000313" key="8">
    <source>
        <dbReference type="EMBL" id="KAK4487918.1"/>
    </source>
</evidence>
<dbReference type="Gene3D" id="3.80.10.10">
    <property type="entry name" value="Ribonuclease Inhibitor"/>
    <property type="match status" value="1"/>
</dbReference>
<comment type="subcellular location">
    <subcellularLocation>
        <location evidence="1">Membrane</location>
        <topology evidence="1">Single-pass type I membrane protein</topology>
    </subcellularLocation>
</comment>
<protein>
    <submittedName>
        <fullName evidence="8">Uncharacterized protein</fullName>
    </submittedName>
</protein>
<dbReference type="Proteomes" id="UP001291926">
    <property type="component" value="Unassembled WGS sequence"/>
</dbReference>
<feature type="compositionally biased region" description="Low complexity" evidence="7">
    <location>
        <begin position="161"/>
        <end position="170"/>
    </location>
</feature>
<evidence type="ECO:0000256" key="1">
    <source>
        <dbReference type="ARBA" id="ARBA00004479"/>
    </source>
</evidence>
<evidence type="ECO:0000256" key="5">
    <source>
        <dbReference type="ARBA" id="ARBA00023136"/>
    </source>
</evidence>
<evidence type="ECO:0000313" key="9">
    <source>
        <dbReference type="Proteomes" id="UP001291926"/>
    </source>
</evidence>
<reference evidence="8 9" key="1">
    <citation type="journal article" date="2023" name="bioRxiv">
        <title>Genome report: Whole genome sequence and annotation of Penstemon davidsonii.</title>
        <authorList>
            <person name="Ostevik K.L."/>
            <person name="Alabady M."/>
            <person name="Zhang M."/>
            <person name="Rausher M.D."/>
        </authorList>
    </citation>
    <scope>NUCLEOTIDE SEQUENCE [LARGE SCALE GENOMIC DNA]</scope>
    <source>
        <strain evidence="8">DNT005</strain>
        <tissue evidence="8">Whole leaf</tissue>
    </source>
</reference>
<dbReference type="InterPro" id="IPR046956">
    <property type="entry name" value="RLP23-like"/>
</dbReference>
<accession>A0ABR0DGF8</accession>
<keyword evidence="5" id="KW-0472">Membrane</keyword>
<keyword evidence="3" id="KW-0732">Signal</keyword>
<gene>
    <name evidence="8" type="ORF">RD792_003656</name>
</gene>
<dbReference type="PANTHER" id="PTHR48063">
    <property type="entry name" value="LRR RECEPTOR-LIKE KINASE"/>
    <property type="match status" value="1"/>
</dbReference>
<evidence type="ECO:0000256" key="6">
    <source>
        <dbReference type="ARBA" id="ARBA00023180"/>
    </source>
</evidence>
<feature type="compositionally biased region" description="Basic and acidic residues" evidence="7">
    <location>
        <begin position="134"/>
        <end position="158"/>
    </location>
</feature>
<dbReference type="PANTHER" id="PTHR48063:SF112">
    <property type="entry name" value="RECEPTOR LIKE PROTEIN 30-LIKE"/>
    <property type="match status" value="1"/>
</dbReference>
<evidence type="ECO:0000256" key="3">
    <source>
        <dbReference type="ARBA" id="ARBA00022729"/>
    </source>
</evidence>
<evidence type="ECO:0000256" key="4">
    <source>
        <dbReference type="ARBA" id="ARBA00022989"/>
    </source>
</evidence>
<proteinExistence type="predicted"/>
<keyword evidence="9" id="KW-1185">Reference proteome</keyword>
<feature type="compositionally biased region" description="Polar residues" evidence="7">
    <location>
        <begin position="1"/>
        <end position="19"/>
    </location>
</feature>
<sequence length="194" mass="21302">MKEKNVTQSHLNLSHNNLSGRIPTGHQLQTLVDPSIYEGSPQLCGGPLPKKCGADKALEGPNVENNVKEDEEDNVDKILFYGFIAIQFNVTNSKEDKGSIVRQAEKVPAGENSDSPKACSRVNWILESESEPESDCRFRNDGEVGTDRVVVESGDRPPSRPNSSSSTRSSSDWKANDVVIDMKTLNTRKGSENE</sequence>
<name>A0ABR0DGF8_9LAMI</name>
<dbReference type="InterPro" id="IPR032675">
    <property type="entry name" value="LRR_dom_sf"/>
</dbReference>
<feature type="region of interest" description="Disordered" evidence="7">
    <location>
        <begin position="1"/>
        <end position="26"/>
    </location>
</feature>
<evidence type="ECO:0000256" key="7">
    <source>
        <dbReference type="SAM" id="MobiDB-lite"/>
    </source>
</evidence>